<dbReference type="PANTHER" id="PTHR12231:SF243">
    <property type="entry name" value="ROUNDABOUT HOMOLOG 1"/>
    <property type="match status" value="1"/>
</dbReference>
<dbReference type="SMART" id="SM00409">
    <property type="entry name" value="IG"/>
    <property type="match status" value="5"/>
</dbReference>
<dbReference type="PROSITE" id="PS50835">
    <property type="entry name" value="IG_LIKE"/>
    <property type="match status" value="5"/>
</dbReference>
<evidence type="ECO:0000256" key="6">
    <source>
        <dbReference type="ARBA" id="ARBA00022729"/>
    </source>
</evidence>
<protein>
    <recommendedName>
        <fullName evidence="23">Roundabout, axon guidance receptor, homolog 1 (Drosophila)</fullName>
    </recommendedName>
</protein>
<dbReference type="InterPro" id="IPR051170">
    <property type="entry name" value="Neural/epithelial_adhesion"/>
</dbReference>
<reference evidence="21" key="2">
    <citation type="submission" date="2025-08" db="UniProtKB">
        <authorList>
            <consortium name="Ensembl"/>
        </authorList>
    </citation>
    <scope>IDENTIFICATION</scope>
</reference>
<dbReference type="GO" id="GO:0006935">
    <property type="term" value="P:chemotaxis"/>
    <property type="evidence" value="ECO:0007669"/>
    <property type="project" value="UniProtKB-KW"/>
</dbReference>
<reference evidence="21" key="1">
    <citation type="submission" date="2021-04" db="EMBL/GenBank/DDBJ databases">
        <authorList>
            <consortium name="Wellcome Sanger Institute Data Sharing"/>
        </authorList>
    </citation>
    <scope>NUCLEOTIDE SEQUENCE [LARGE SCALE GENOMIC DNA]</scope>
</reference>
<gene>
    <name evidence="21" type="primary">ROBO1</name>
</gene>
<dbReference type="SUPFAM" id="SSF48726">
    <property type="entry name" value="Immunoglobulin"/>
    <property type="match status" value="5"/>
</dbReference>
<sequence length="1633" mass="177422">HKGQNTSGFSVPLVLLLTETGVAQDGASEGATPAPNAEHEDDNSLGYTGSRLRQEDTPPRIVEHPSDLIVSKGEPATLNCKAEGRPTPTVEWYKDGERVETDRDNPRSQRMLLPSGSLFFLRIVHGRRSKPDEGSYVCVARNYLGEAVSHNASLEVAILRDDFRQNPADVIVAAGEPAVLECQPPRGHPEPTISWKKDGINIDDRDERITIRGGKLMITNARKSDAGKYVCVGTNMVGERESEIAELTVLERPSFVRRPGSQVVLVDQSVEFRCEARGDPVPTVRWRKDDGDLPKGRHEIREDHTLKIRRLTSADVGSYTCVAENMVGKAEASATLTVHVPPAFVVRPRNQVVGVGRTVTFQCEATGNPQPAIFWQREGSQNLLFSYQPPQPSSRFSVSQTGDLTITDAERSDMGYYSCQALNIAGSVITKALLEVTDVVSDRPPPVIRQGPTNQTVAVDGTVILNCVASGNPTPTILWRKDGVLVSTHDSRVKQLDTGALQIRYAKLGDTGTYTCIASTPSGEASWKAYLEVQEFGVPVQPNRPTDPNLIPSPPSKPEVTDVTRTSVTLSWKPNLNAGATPTSYIIEAFSHASGSSWQTLAEHVKTESFVLKGLKPSAVYLFLVRAANAYGLSDPSPITDAVKTQDIPPTSQGVDHRQIQKELGDVVIHLHNPTILSSSSVRVQWTVEQQSQYIQGYKVMYRPAPEGLLRSEWAVFEVRTPGEDSAVVPQLRKGVTYEFKVRPFFNEFQGTDSDVKIGKTLEEAPSAPPRDVTVTESGDNGTAIVVSWQPPPEEEQNGVVQEYKIWCLGNESRYHINRTVDGSTLSVLIPSLAPGIRYSVEVAASTGAGPGVKSDITFFQLDASGRISGPETSQNPLSQQISDVVKQPAFIAGIGAACWIILMVFSIWLYRHRKKRNGLSSSYAGIRKVAYQRGGEGVSSAGRPGLLNMGESATQPWLADTWPNSCSNHNDCSINCCTAGNGNSDSNLATYSRPADCIANYNNQMENKQTNLLVPESGVYGDVDLSNKINEMKTFNSPNLKDGRFVGPGGQPTPYATTQLIQSSILGNNINSERGTGGSGGGLGGGGEVNEKHCWKPTPVQQQKQEMSSQLQYNIMEQNKLNKGELGSQGQKKGMRTPKLPKQSTMNWADLLPPPPANPPPSRNAEEYSLSMEESCDPDMQCPMPPSHMYLQPDELEEEEEMERGPTPPIRGAASSPAAVSYSHQSTATLTPSPQEEMQPMLQDTDSHERRRHAVSPPPPPRPLSPSHTYGYISSPLALDTDGMEEEEDILEEEEEEGDETDAEVAKMHYHHTHPHTHPHHPQMHPRRLLLRGLEQTPASSMGDLESSVTGSMINGWGSASEEDNVSSGRSSAVSSSDGSFFTDADFAQAVAAAAEYSGLRMGKYPNTHGPEVGGASARKYQINPSGHRPGSPVSTDSNMSMAAVHRRPPKKQKQHPTGLPGNQRRDVYNEDLPPPPIPPPAVLKSPTHPSKVALEGRGVISPKAGEGRDKRGGTGGYRTREGSDPRTSSSERKDVQERQKTAHGGKGSKQEGSTAHKARQHTGPEDILPYSRPQFPTVNSPRDPSSSSSMSSRGSGGRRRGEGGRRNPADMGHNTTGAFQPGDEELEMVES</sequence>
<feature type="compositionally biased region" description="Pro residues" evidence="17">
    <location>
        <begin position="1153"/>
        <end position="1163"/>
    </location>
</feature>
<dbReference type="GO" id="GO:0008046">
    <property type="term" value="F:axon guidance receptor activity"/>
    <property type="evidence" value="ECO:0007669"/>
    <property type="project" value="InterPro"/>
</dbReference>
<feature type="compositionally biased region" description="Basic residues" evidence="17">
    <location>
        <begin position="1446"/>
        <end position="1456"/>
    </location>
</feature>
<dbReference type="SMART" id="SM00060">
    <property type="entry name" value="FN3"/>
    <property type="match status" value="3"/>
</dbReference>
<dbReference type="InterPro" id="IPR036116">
    <property type="entry name" value="FN3_sf"/>
</dbReference>
<dbReference type="GO" id="GO:0007417">
    <property type="term" value="P:central nervous system development"/>
    <property type="evidence" value="ECO:0007669"/>
    <property type="project" value="UniProtKB-ARBA"/>
</dbReference>
<feature type="compositionally biased region" description="Polar residues" evidence="17">
    <location>
        <begin position="1223"/>
        <end position="1237"/>
    </location>
</feature>
<dbReference type="GeneTree" id="ENSGT00940000154477"/>
<dbReference type="InterPro" id="IPR036179">
    <property type="entry name" value="Ig-like_dom_sf"/>
</dbReference>
<feature type="domain" description="Ig-like" evidence="19">
    <location>
        <begin position="59"/>
        <end position="155"/>
    </location>
</feature>
<dbReference type="Pfam" id="PF07679">
    <property type="entry name" value="I-set"/>
    <property type="match status" value="3"/>
</dbReference>
<evidence type="ECO:0000256" key="7">
    <source>
        <dbReference type="ARBA" id="ARBA00022737"/>
    </source>
</evidence>
<evidence type="ECO:0000259" key="19">
    <source>
        <dbReference type="PROSITE" id="PS50835"/>
    </source>
</evidence>
<evidence type="ECO:0000256" key="12">
    <source>
        <dbReference type="ARBA" id="ARBA00023157"/>
    </source>
</evidence>
<feature type="region of interest" description="Disordered" evidence="17">
    <location>
        <begin position="1071"/>
        <end position="1109"/>
    </location>
</feature>
<feature type="region of interest" description="Disordered" evidence="17">
    <location>
        <begin position="1409"/>
        <end position="1633"/>
    </location>
</feature>
<evidence type="ECO:0000256" key="2">
    <source>
        <dbReference type="ARBA" id="ARBA00022473"/>
    </source>
</evidence>
<dbReference type="GO" id="GO:0035385">
    <property type="term" value="P:Roundabout signaling pathway"/>
    <property type="evidence" value="ECO:0007669"/>
    <property type="project" value="InterPro"/>
</dbReference>
<accession>A0A7N6BA37</accession>
<evidence type="ECO:0000256" key="10">
    <source>
        <dbReference type="ARBA" id="ARBA00022989"/>
    </source>
</evidence>
<keyword evidence="12" id="KW-1015">Disulfide bond</keyword>
<organism evidence="21 22">
    <name type="scientific">Anabas testudineus</name>
    <name type="common">Climbing perch</name>
    <name type="synonym">Anthias testudineus</name>
    <dbReference type="NCBI Taxonomy" id="64144"/>
    <lineage>
        <taxon>Eukaryota</taxon>
        <taxon>Metazoa</taxon>
        <taxon>Chordata</taxon>
        <taxon>Craniata</taxon>
        <taxon>Vertebrata</taxon>
        <taxon>Euteleostomi</taxon>
        <taxon>Actinopterygii</taxon>
        <taxon>Neopterygii</taxon>
        <taxon>Teleostei</taxon>
        <taxon>Neoteleostei</taxon>
        <taxon>Acanthomorphata</taxon>
        <taxon>Anabantaria</taxon>
        <taxon>Anabantiformes</taxon>
        <taxon>Anabantoidei</taxon>
        <taxon>Anabantidae</taxon>
        <taxon>Anabas</taxon>
    </lineage>
</organism>
<dbReference type="InterPro" id="IPR013106">
    <property type="entry name" value="Ig_V-set"/>
</dbReference>
<keyword evidence="22" id="KW-1185">Reference proteome</keyword>
<dbReference type="GO" id="GO:0051239">
    <property type="term" value="P:regulation of multicellular organismal process"/>
    <property type="evidence" value="ECO:0007669"/>
    <property type="project" value="UniProtKB-ARBA"/>
</dbReference>
<evidence type="ECO:0000256" key="17">
    <source>
        <dbReference type="SAM" id="MobiDB-lite"/>
    </source>
</evidence>
<dbReference type="CDD" id="cd00063">
    <property type="entry name" value="FN3"/>
    <property type="match status" value="3"/>
</dbReference>
<feature type="domain" description="Ig-like" evidence="19">
    <location>
        <begin position="253"/>
        <end position="337"/>
    </location>
</feature>
<proteinExistence type="inferred from homology"/>
<dbReference type="Pfam" id="PF13927">
    <property type="entry name" value="Ig_3"/>
    <property type="match status" value="2"/>
</dbReference>
<dbReference type="GO" id="GO:0016020">
    <property type="term" value="C:membrane"/>
    <property type="evidence" value="ECO:0007669"/>
    <property type="project" value="UniProtKB-SubCell"/>
</dbReference>
<dbReference type="InterPro" id="IPR003599">
    <property type="entry name" value="Ig_sub"/>
</dbReference>
<dbReference type="InterPro" id="IPR003598">
    <property type="entry name" value="Ig_sub2"/>
</dbReference>
<reference evidence="21" key="3">
    <citation type="submission" date="2025-09" db="UniProtKB">
        <authorList>
            <consortium name="Ensembl"/>
        </authorList>
    </citation>
    <scope>IDENTIFICATION</scope>
</reference>
<evidence type="ECO:0000256" key="11">
    <source>
        <dbReference type="ARBA" id="ARBA00023136"/>
    </source>
</evidence>
<comment type="similarity">
    <text evidence="16">Belongs to the immunoglobulin superfamily. ROBO family.</text>
</comment>
<dbReference type="FunFam" id="2.60.40.10:FF:000065">
    <property type="entry name" value="roundabout homolog 1 isoform X3"/>
    <property type="match status" value="1"/>
</dbReference>
<dbReference type="Gene3D" id="2.60.40.10">
    <property type="entry name" value="Immunoglobulins"/>
    <property type="match status" value="8"/>
</dbReference>
<dbReference type="CDD" id="cd20952">
    <property type="entry name" value="IgI_5_Robo"/>
    <property type="match status" value="1"/>
</dbReference>
<dbReference type="PANTHER" id="PTHR12231">
    <property type="entry name" value="CTX-RELATED TYPE I TRANSMEMBRANE PROTEIN"/>
    <property type="match status" value="1"/>
</dbReference>
<keyword evidence="3" id="KW-0145">Chemotaxis</keyword>
<evidence type="ECO:0000259" key="20">
    <source>
        <dbReference type="PROSITE" id="PS50853"/>
    </source>
</evidence>
<feature type="domain" description="Ig-like" evidence="19">
    <location>
        <begin position="161"/>
        <end position="248"/>
    </location>
</feature>
<keyword evidence="4" id="KW-0597">Phosphoprotein</keyword>
<evidence type="ECO:0000256" key="16">
    <source>
        <dbReference type="ARBA" id="ARBA00061206"/>
    </source>
</evidence>
<evidence type="ECO:0000256" key="18">
    <source>
        <dbReference type="SAM" id="SignalP"/>
    </source>
</evidence>
<keyword evidence="14" id="KW-0325">Glycoprotein</keyword>
<feature type="region of interest" description="Disordered" evidence="17">
    <location>
        <begin position="24"/>
        <end position="59"/>
    </location>
</feature>
<dbReference type="FunFam" id="2.60.40.10:FF:000053">
    <property type="entry name" value="Roundabout guidance receptor 1"/>
    <property type="match status" value="1"/>
</dbReference>
<keyword evidence="2" id="KW-0217">Developmental protein</keyword>
<evidence type="ECO:0000256" key="3">
    <source>
        <dbReference type="ARBA" id="ARBA00022500"/>
    </source>
</evidence>
<dbReference type="InterPro" id="IPR003961">
    <property type="entry name" value="FN3_dom"/>
</dbReference>
<keyword evidence="10" id="KW-1133">Transmembrane helix</keyword>
<keyword evidence="7" id="KW-0677">Repeat</keyword>
<dbReference type="Ensembl" id="ENSATET00000042258.2">
    <property type="protein sequence ID" value="ENSATEP00000059657.1"/>
    <property type="gene ID" value="ENSATEG00000014021.3"/>
</dbReference>
<dbReference type="FunFam" id="2.60.40.10:FF:000008">
    <property type="entry name" value="roundabout homolog 2 isoform X2"/>
    <property type="match status" value="2"/>
</dbReference>
<evidence type="ECO:0000256" key="13">
    <source>
        <dbReference type="ARBA" id="ARBA00023170"/>
    </source>
</evidence>
<evidence type="ECO:0008006" key="23">
    <source>
        <dbReference type="Google" id="ProtNLM"/>
    </source>
</evidence>
<evidence type="ECO:0000256" key="8">
    <source>
        <dbReference type="ARBA" id="ARBA00022782"/>
    </source>
</evidence>
<dbReference type="Proteomes" id="UP000265040">
    <property type="component" value="Chromosome 13"/>
</dbReference>
<evidence type="ECO:0000256" key="14">
    <source>
        <dbReference type="ARBA" id="ARBA00023180"/>
    </source>
</evidence>
<dbReference type="InterPro" id="IPR013098">
    <property type="entry name" value="Ig_I-set"/>
</dbReference>
<dbReference type="SUPFAM" id="SSF49265">
    <property type="entry name" value="Fibronectin type III"/>
    <property type="match status" value="2"/>
</dbReference>
<evidence type="ECO:0000313" key="21">
    <source>
        <dbReference type="Ensembl" id="ENSATEP00000059657.1"/>
    </source>
</evidence>
<dbReference type="FunFam" id="2.60.40.10:FF:000043">
    <property type="entry name" value="roundabout homolog 2 isoform X2"/>
    <property type="match status" value="1"/>
</dbReference>
<dbReference type="GO" id="GO:0022603">
    <property type="term" value="P:regulation of anatomical structure morphogenesis"/>
    <property type="evidence" value="ECO:0007669"/>
    <property type="project" value="UniProtKB-ARBA"/>
</dbReference>
<feature type="chain" id="PRO_5030985516" description="Roundabout, axon guidance receptor, homolog 1 (Drosophila)" evidence="18">
    <location>
        <begin position="24"/>
        <end position="1633"/>
    </location>
</feature>
<comment type="subcellular location">
    <subcellularLocation>
        <location evidence="1">Membrane</location>
        <topology evidence="1">Single-pass type I membrane protein</topology>
    </subcellularLocation>
</comment>
<dbReference type="SMART" id="SM00406">
    <property type="entry name" value="IGv"/>
    <property type="match status" value="3"/>
</dbReference>
<keyword evidence="15" id="KW-0393">Immunoglobulin domain</keyword>
<feature type="region of interest" description="Disordered" evidence="17">
    <location>
        <begin position="1122"/>
        <end position="1305"/>
    </location>
</feature>
<keyword evidence="11" id="KW-0472">Membrane</keyword>
<evidence type="ECO:0000256" key="4">
    <source>
        <dbReference type="ARBA" id="ARBA00022553"/>
    </source>
</evidence>
<dbReference type="GO" id="GO:0016199">
    <property type="term" value="P:axon midline choice point recognition"/>
    <property type="evidence" value="ECO:0007669"/>
    <property type="project" value="InterPro"/>
</dbReference>
<feature type="compositionally biased region" description="Basic and acidic residues" evidence="17">
    <location>
        <begin position="1507"/>
        <end position="1542"/>
    </location>
</feature>
<dbReference type="InterPro" id="IPR032986">
    <property type="entry name" value="Robo1_Ig-like3"/>
</dbReference>
<dbReference type="InterPro" id="IPR013783">
    <property type="entry name" value="Ig-like_fold"/>
</dbReference>
<keyword evidence="5" id="KW-0812">Transmembrane</keyword>
<keyword evidence="9" id="KW-0524">Neurogenesis</keyword>
<evidence type="ECO:0000256" key="15">
    <source>
        <dbReference type="ARBA" id="ARBA00023319"/>
    </source>
</evidence>
<dbReference type="CDD" id="cd05725">
    <property type="entry name" value="IgI_3_Robo"/>
    <property type="match status" value="1"/>
</dbReference>
<feature type="compositionally biased region" description="Acidic residues" evidence="17">
    <location>
        <begin position="1283"/>
        <end position="1304"/>
    </location>
</feature>
<feature type="compositionally biased region" description="Low complexity" evidence="17">
    <location>
        <begin position="1367"/>
        <end position="1379"/>
    </location>
</feature>
<feature type="compositionally biased region" description="Gly residues" evidence="17">
    <location>
        <begin position="1076"/>
        <end position="1089"/>
    </location>
</feature>
<dbReference type="FunFam" id="2.60.40.10:FF:000055">
    <property type="entry name" value="roundabout homolog 1 isoform X2"/>
    <property type="match status" value="1"/>
</dbReference>
<feature type="compositionally biased region" description="Basic and acidic residues" evidence="17">
    <location>
        <begin position="1601"/>
        <end position="1610"/>
    </location>
</feature>
<feature type="domain" description="Fibronectin type-III" evidence="20">
    <location>
        <begin position="667"/>
        <end position="764"/>
    </location>
</feature>
<feature type="compositionally biased region" description="Acidic residues" evidence="17">
    <location>
        <begin position="1624"/>
        <end position="1633"/>
    </location>
</feature>
<dbReference type="CDD" id="cd07693">
    <property type="entry name" value="IgC_1_Robo"/>
    <property type="match status" value="1"/>
</dbReference>
<keyword evidence="6 18" id="KW-0732">Signal</keyword>
<feature type="region of interest" description="Disordered" evidence="17">
    <location>
        <begin position="1340"/>
        <end position="1379"/>
    </location>
</feature>
<dbReference type="FunFam" id="2.60.40.10:FF:000026">
    <property type="entry name" value="roundabout homolog 2 isoform X1"/>
    <property type="match status" value="1"/>
</dbReference>
<evidence type="ECO:0000256" key="5">
    <source>
        <dbReference type="ARBA" id="ARBA00022692"/>
    </source>
</evidence>
<evidence type="ECO:0000313" key="22">
    <source>
        <dbReference type="Proteomes" id="UP000265040"/>
    </source>
</evidence>
<evidence type="ECO:0000256" key="1">
    <source>
        <dbReference type="ARBA" id="ARBA00004479"/>
    </source>
</evidence>
<feature type="domain" description="Ig-like" evidence="19">
    <location>
        <begin position="446"/>
        <end position="526"/>
    </location>
</feature>
<dbReference type="PROSITE" id="PS50853">
    <property type="entry name" value="FN3"/>
    <property type="match status" value="3"/>
</dbReference>
<dbReference type="InterPro" id="IPR007110">
    <property type="entry name" value="Ig-like_dom"/>
</dbReference>
<keyword evidence="8" id="KW-0221">Differentiation</keyword>
<keyword evidence="13" id="KW-0675">Receptor</keyword>
<dbReference type="SMART" id="SM00408">
    <property type="entry name" value="IGc2"/>
    <property type="match status" value="5"/>
</dbReference>
<evidence type="ECO:0000256" key="9">
    <source>
        <dbReference type="ARBA" id="ARBA00022902"/>
    </source>
</evidence>
<feature type="signal peptide" evidence="18">
    <location>
        <begin position="1"/>
        <end position="23"/>
    </location>
</feature>
<dbReference type="Pfam" id="PF00041">
    <property type="entry name" value="fn3"/>
    <property type="match status" value="3"/>
</dbReference>
<feature type="compositionally biased region" description="Pro residues" evidence="17">
    <location>
        <begin position="1474"/>
        <end position="1483"/>
    </location>
</feature>
<feature type="domain" description="Ig-like" evidence="19">
    <location>
        <begin position="342"/>
        <end position="437"/>
    </location>
</feature>
<dbReference type="CDD" id="cd05726">
    <property type="entry name" value="IgI_4_Robo"/>
    <property type="match status" value="1"/>
</dbReference>
<feature type="domain" description="Fibronectin type-III" evidence="20">
    <location>
        <begin position="554"/>
        <end position="648"/>
    </location>
</feature>
<feature type="domain" description="Fibronectin type-III" evidence="20">
    <location>
        <begin position="769"/>
        <end position="865"/>
    </location>
</feature>
<dbReference type="FunFam" id="2.60.40.10:FF:000058">
    <property type="entry name" value="roundabout homolog 2 isoform X3"/>
    <property type="match status" value="1"/>
</dbReference>
<feature type="compositionally biased region" description="Polar residues" evidence="17">
    <location>
        <begin position="1576"/>
        <end position="1586"/>
    </location>
</feature>
<name>A0A7N6BA37_ANATE</name>